<proteinExistence type="predicted"/>
<dbReference type="InterPro" id="IPR027417">
    <property type="entry name" value="P-loop_NTPase"/>
</dbReference>
<evidence type="ECO:0000313" key="1">
    <source>
        <dbReference type="EMBL" id="KAB7507122.1"/>
    </source>
</evidence>
<evidence type="ECO:0000313" key="2">
    <source>
        <dbReference type="Proteomes" id="UP000326759"/>
    </source>
</evidence>
<dbReference type="Proteomes" id="UP000326759">
    <property type="component" value="Unassembled WGS sequence"/>
</dbReference>
<protein>
    <submittedName>
        <fullName evidence="1">Uncharacterized protein</fullName>
    </submittedName>
</protein>
<gene>
    <name evidence="1" type="ORF">Anas_07246</name>
</gene>
<organism evidence="1 2">
    <name type="scientific">Armadillidium nasatum</name>
    <dbReference type="NCBI Taxonomy" id="96803"/>
    <lineage>
        <taxon>Eukaryota</taxon>
        <taxon>Metazoa</taxon>
        <taxon>Ecdysozoa</taxon>
        <taxon>Arthropoda</taxon>
        <taxon>Crustacea</taxon>
        <taxon>Multicrustacea</taxon>
        <taxon>Malacostraca</taxon>
        <taxon>Eumalacostraca</taxon>
        <taxon>Peracarida</taxon>
        <taxon>Isopoda</taxon>
        <taxon>Oniscidea</taxon>
        <taxon>Crinocheta</taxon>
        <taxon>Armadillidiidae</taxon>
        <taxon>Armadillidium</taxon>
    </lineage>
</organism>
<sequence>MGRTLKVLVVGGRCVGKTAILERLVLGALHPEKMGATAQVEPQYPLSKTQLDKSIRKLLSKNVFIRNSKLESTQEEIVLNDESRIV</sequence>
<dbReference type="SUPFAM" id="SSF52540">
    <property type="entry name" value="P-loop containing nucleoside triphosphate hydrolases"/>
    <property type="match status" value="1"/>
</dbReference>
<accession>A0A5N5TLW0</accession>
<reference evidence="1 2" key="1">
    <citation type="journal article" date="2019" name="PLoS Biol.">
        <title>Sex chromosomes control vertical transmission of feminizing Wolbachia symbionts in an isopod.</title>
        <authorList>
            <person name="Becking T."/>
            <person name="Chebbi M.A."/>
            <person name="Giraud I."/>
            <person name="Moumen B."/>
            <person name="Laverre T."/>
            <person name="Caubet Y."/>
            <person name="Peccoud J."/>
            <person name="Gilbert C."/>
            <person name="Cordaux R."/>
        </authorList>
    </citation>
    <scope>NUCLEOTIDE SEQUENCE [LARGE SCALE GENOMIC DNA]</scope>
    <source>
        <strain evidence="1">ANa2</strain>
        <tissue evidence="1">Whole body excluding digestive tract and cuticle</tissue>
    </source>
</reference>
<keyword evidence="2" id="KW-1185">Reference proteome</keyword>
<name>A0A5N5TLW0_9CRUS</name>
<dbReference type="EMBL" id="SEYY01000489">
    <property type="protein sequence ID" value="KAB7507122.1"/>
    <property type="molecule type" value="Genomic_DNA"/>
</dbReference>
<comment type="caution">
    <text evidence="1">The sequence shown here is derived from an EMBL/GenBank/DDBJ whole genome shotgun (WGS) entry which is preliminary data.</text>
</comment>
<dbReference type="AlphaFoldDB" id="A0A5N5TLW0"/>
<dbReference type="OrthoDB" id="10002389at2759"/>